<dbReference type="PANTHER" id="PTHR36091:SF2">
    <property type="entry name" value="AMINOGLYCOSIDE PHOSPHOTRANSFERASE DOMAIN-CONTAINING PROTEIN"/>
    <property type="match status" value="1"/>
</dbReference>
<accession>A0A2B7XAR8</accession>
<dbReference type="OrthoDB" id="2906425at2759"/>
<dbReference type="SUPFAM" id="SSF56112">
    <property type="entry name" value="Protein kinase-like (PK-like)"/>
    <property type="match status" value="1"/>
</dbReference>
<dbReference type="GO" id="GO:0005739">
    <property type="term" value="C:mitochondrion"/>
    <property type="evidence" value="ECO:0007669"/>
    <property type="project" value="TreeGrafter"/>
</dbReference>
<dbReference type="Pfam" id="PF01636">
    <property type="entry name" value="APH"/>
    <property type="match status" value="1"/>
</dbReference>
<feature type="domain" description="Aminoglycoside phosphotransferase" evidence="1">
    <location>
        <begin position="136"/>
        <end position="191"/>
    </location>
</feature>
<evidence type="ECO:0000313" key="2">
    <source>
        <dbReference type="EMBL" id="PGH06196.1"/>
    </source>
</evidence>
<sequence>MEPKQKAQLILRVVWIEHTLASTEFTEIGGLYYKDDLPATMKSTASPLYVNANGDKVHRPNFGVGPTNHRQFFDFGRGKIAIDRGQWSTPIEYVTAIAHREIASAKAQLKYPLMSEGLFSGPRQYQPNYSAKLSALQNYLKVARYVLPENKATHASVLWHGDLNSENIFVDPKDPSRILGIIDWQSVSAYPLFMQVTLPAFLNYNGPPPKDMSKVPLPANYDSMGRDEQKKAKELQNAQILLSIYLVRSFQGNTDAFQAMKGKDTLRHRVSVTPGLTFMDYEPCLDFYLKDVKTEWPNIVGVGIDGLPLKPCPLQFSAAELEQKERAEDLWAQGVKLMDDFIDDTGAFKHWDGRVTHAEYELAKKQLDEGVERFLNREARKKEERKAWLKVLPFVD</sequence>
<dbReference type="InterPro" id="IPR011009">
    <property type="entry name" value="Kinase-like_dom_sf"/>
</dbReference>
<organism evidence="2 3">
    <name type="scientific">Helicocarpus griseus UAMH5409</name>
    <dbReference type="NCBI Taxonomy" id="1447875"/>
    <lineage>
        <taxon>Eukaryota</taxon>
        <taxon>Fungi</taxon>
        <taxon>Dikarya</taxon>
        <taxon>Ascomycota</taxon>
        <taxon>Pezizomycotina</taxon>
        <taxon>Eurotiomycetes</taxon>
        <taxon>Eurotiomycetidae</taxon>
        <taxon>Onygenales</taxon>
        <taxon>Ajellomycetaceae</taxon>
        <taxon>Helicocarpus</taxon>
    </lineage>
</organism>
<dbReference type="InterPro" id="IPR002575">
    <property type="entry name" value="Aminoglycoside_PTrfase"/>
</dbReference>
<reference evidence="2 3" key="1">
    <citation type="submission" date="2017-10" db="EMBL/GenBank/DDBJ databases">
        <title>Comparative genomics in systemic dimorphic fungi from Ajellomycetaceae.</title>
        <authorList>
            <person name="Munoz J.F."/>
            <person name="Mcewen J.G."/>
            <person name="Clay O.K."/>
            <person name="Cuomo C.A."/>
        </authorList>
    </citation>
    <scope>NUCLEOTIDE SEQUENCE [LARGE SCALE GENOMIC DNA]</scope>
    <source>
        <strain evidence="2 3">UAMH5409</strain>
    </source>
</reference>
<dbReference type="Proteomes" id="UP000223968">
    <property type="component" value="Unassembled WGS sequence"/>
</dbReference>
<dbReference type="Gene3D" id="3.90.1200.10">
    <property type="match status" value="1"/>
</dbReference>
<gene>
    <name evidence="2" type="ORF">AJ79_06584</name>
</gene>
<name>A0A2B7XAR8_9EURO</name>
<evidence type="ECO:0000313" key="3">
    <source>
        <dbReference type="Proteomes" id="UP000223968"/>
    </source>
</evidence>
<keyword evidence="3" id="KW-1185">Reference proteome</keyword>
<dbReference type="EMBL" id="PDNB01000119">
    <property type="protein sequence ID" value="PGH06196.1"/>
    <property type="molecule type" value="Genomic_DNA"/>
</dbReference>
<dbReference type="PANTHER" id="PTHR36091">
    <property type="entry name" value="ALTERED INHERITANCE OF MITOCHONDRIA PROTEIN 9, MITOCHONDRIAL"/>
    <property type="match status" value="1"/>
</dbReference>
<protein>
    <recommendedName>
        <fullName evidence="1">Aminoglycoside phosphotransferase domain-containing protein</fullName>
    </recommendedName>
</protein>
<proteinExistence type="predicted"/>
<dbReference type="AlphaFoldDB" id="A0A2B7XAR8"/>
<dbReference type="STRING" id="1447875.A0A2B7XAR8"/>
<comment type="caution">
    <text evidence="2">The sequence shown here is derived from an EMBL/GenBank/DDBJ whole genome shotgun (WGS) entry which is preliminary data.</text>
</comment>
<dbReference type="InterPro" id="IPR051035">
    <property type="entry name" value="Mito_inheritance_9"/>
</dbReference>
<evidence type="ECO:0000259" key="1">
    <source>
        <dbReference type="Pfam" id="PF01636"/>
    </source>
</evidence>